<dbReference type="AlphaFoldDB" id="A0A1I6SEC6"/>
<sequence length="219" mass="24889">MCLTTFVAMLENEEVLNAYLEKTCDAENELLKRVHRETYLKETMPHMLSGHFQGRVLSMLAKLVQPKLMLEIGTFTGYATLCLAEGLSSDGLLHTIDVNEEQQERVQGYFDASPYGEQIKYHIGPAAEIIPTIEGIFDLVFIDADKKNNLQYFEMLIDRVRSGGILLVDNVLWKGKVLSDNPDSQTKRVLELNDTLAKDTRVEKLILPIRDGLFVLRKK</sequence>
<keyword evidence="2 4" id="KW-0808">Transferase</keyword>
<dbReference type="InterPro" id="IPR029063">
    <property type="entry name" value="SAM-dependent_MTases_sf"/>
</dbReference>
<dbReference type="PANTHER" id="PTHR10509">
    <property type="entry name" value="O-METHYLTRANSFERASE-RELATED"/>
    <property type="match status" value="1"/>
</dbReference>
<dbReference type="GO" id="GO:0008171">
    <property type="term" value="F:O-methyltransferase activity"/>
    <property type="evidence" value="ECO:0007669"/>
    <property type="project" value="InterPro"/>
</dbReference>
<keyword evidence="3" id="KW-0949">S-adenosyl-L-methionine</keyword>
<dbReference type="Pfam" id="PF01596">
    <property type="entry name" value="Methyltransf_3"/>
    <property type="match status" value="1"/>
</dbReference>
<name>A0A1I6SEC6_9SPHI</name>
<dbReference type="EMBL" id="FOZZ01000004">
    <property type="protein sequence ID" value="SFS75325.1"/>
    <property type="molecule type" value="Genomic_DNA"/>
</dbReference>
<dbReference type="Gene3D" id="3.40.50.150">
    <property type="entry name" value="Vaccinia Virus protein VP39"/>
    <property type="match status" value="1"/>
</dbReference>
<organism evidence="4 5">
    <name type="scientific">Sphingobacterium wenxiniae</name>
    <dbReference type="NCBI Taxonomy" id="683125"/>
    <lineage>
        <taxon>Bacteria</taxon>
        <taxon>Pseudomonadati</taxon>
        <taxon>Bacteroidota</taxon>
        <taxon>Sphingobacteriia</taxon>
        <taxon>Sphingobacteriales</taxon>
        <taxon>Sphingobacteriaceae</taxon>
        <taxon>Sphingobacterium</taxon>
    </lineage>
</organism>
<dbReference type="GO" id="GO:0008757">
    <property type="term" value="F:S-adenosylmethionine-dependent methyltransferase activity"/>
    <property type="evidence" value="ECO:0007669"/>
    <property type="project" value="TreeGrafter"/>
</dbReference>
<evidence type="ECO:0000256" key="1">
    <source>
        <dbReference type="ARBA" id="ARBA00022603"/>
    </source>
</evidence>
<evidence type="ECO:0000313" key="5">
    <source>
        <dbReference type="Proteomes" id="UP000198785"/>
    </source>
</evidence>
<keyword evidence="5" id="KW-1185">Reference proteome</keyword>
<dbReference type="SUPFAM" id="SSF53335">
    <property type="entry name" value="S-adenosyl-L-methionine-dependent methyltransferases"/>
    <property type="match status" value="1"/>
</dbReference>
<dbReference type="CDD" id="cd02440">
    <property type="entry name" value="AdoMet_MTases"/>
    <property type="match status" value="1"/>
</dbReference>
<gene>
    <name evidence="4" type="ORF">SAMN05660206_104251</name>
</gene>
<dbReference type="InterPro" id="IPR050362">
    <property type="entry name" value="Cation-dep_OMT"/>
</dbReference>
<dbReference type="PANTHER" id="PTHR10509:SF14">
    <property type="entry name" value="CAFFEOYL-COA O-METHYLTRANSFERASE 3-RELATED"/>
    <property type="match status" value="1"/>
</dbReference>
<accession>A0A1I6SEC6</accession>
<protein>
    <submittedName>
        <fullName evidence="4">Predicted O-methyltransferase YrrM</fullName>
    </submittedName>
</protein>
<dbReference type="PROSITE" id="PS51682">
    <property type="entry name" value="SAM_OMT_I"/>
    <property type="match status" value="1"/>
</dbReference>
<evidence type="ECO:0000256" key="2">
    <source>
        <dbReference type="ARBA" id="ARBA00022679"/>
    </source>
</evidence>
<evidence type="ECO:0000256" key="3">
    <source>
        <dbReference type="ARBA" id="ARBA00022691"/>
    </source>
</evidence>
<evidence type="ECO:0000313" key="4">
    <source>
        <dbReference type="EMBL" id="SFS75325.1"/>
    </source>
</evidence>
<dbReference type="InterPro" id="IPR002935">
    <property type="entry name" value="SAM_O-MeTrfase"/>
</dbReference>
<dbReference type="Proteomes" id="UP000198785">
    <property type="component" value="Unassembled WGS sequence"/>
</dbReference>
<proteinExistence type="predicted"/>
<reference evidence="4 5" key="1">
    <citation type="submission" date="2016-10" db="EMBL/GenBank/DDBJ databases">
        <authorList>
            <person name="de Groot N.N."/>
        </authorList>
    </citation>
    <scope>NUCLEOTIDE SEQUENCE [LARGE SCALE GENOMIC DNA]</scope>
    <source>
        <strain evidence="4 5">DSM 22789</strain>
    </source>
</reference>
<dbReference type="STRING" id="683125.SAMN05660206_104251"/>
<keyword evidence="1 4" id="KW-0489">Methyltransferase</keyword>
<dbReference type="GO" id="GO:0032259">
    <property type="term" value="P:methylation"/>
    <property type="evidence" value="ECO:0007669"/>
    <property type="project" value="UniProtKB-KW"/>
</dbReference>